<dbReference type="OrthoDB" id="9781705at2"/>
<evidence type="ECO:0000256" key="1">
    <source>
        <dbReference type="SAM" id="MobiDB-lite"/>
    </source>
</evidence>
<feature type="chain" id="PRO_5039707273" evidence="2">
    <location>
        <begin position="23"/>
        <end position="342"/>
    </location>
</feature>
<accession>A0A3N4ZLS0</accession>
<dbReference type="Pfam" id="PF04069">
    <property type="entry name" value="OpuAC"/>
    <property type="match status" value="2"/>
</dbReference>
<feature type="signal peptide" evidence="2">
    <location>
        <begin position="1"/>
        <end position="22"/>
    </location>
</feature>
<proteinExistence type="predicted"/>
<sequence length="342" mass="34646">MRHPRTLSALGAALVLTLAACGDPGSADGGTADGGPAATTAPADGGTSAAAAACEPIAGDQLVVLEDDQDLQTVDNVIPAVHAPDAQPAMIAALDAVSASLDTEALIELNRQVDVERSTSSEAAAAYFEEAGIEVADTSGSGDVVVGAGNFSESATLAELYALALTEAGYTTEVRTIGNRETYEPALESGELTVVPEYVGTLTEFLNLKVNGADADARASSDLEATTEALRELGEEVGLTFGEPSEAADQNAYAVTTAFADEYAVTTLSELAETCGGGVVLGGPPECPDRPFCQPGLEETYGLTISEFVSLDAGGPLTKQALTSGEVSLGMVFSSDAALAEE</sequence>
<dbReference type="GO" id="GO:0043190">
    <property type="term" value="C:ATP-binding cassette (ABC) transporter complex"/>
    <property type="evidence" value="ECO:0007669"/>
    <property type="project" value="InterPro"/>
</dbReference>
<dbReference type="Gene3D" id="3.40.190.10">
    <property type="entry name" value="Periplasmic binding protein-like II"/>
    <property type="match status" value="2"/>
</dbReference>
<keyword evidence="2" id="KW-0732">Signal</keyword>
<evidence type="ECO:0000313" key="4">
    <source>
        <dbReference type="EMBL" id="RPF26642.1"/>
    </source>
</evidence>
<protein>
    <submittedName>
        <fullName evidence="4">Osmoprotectant transport system substrate-binding protein</fullName>
    </submittedName>
</protein>
<feature type="domain" description="ABC-type glycine betaine transport system substrate-binding" evidence="3">
    <location>
        <begin position="61"/>
        <end position="129"/>
    </location>
</feature>
<feature type="compositionally biased region" description="Low complexity" evidence="1">
    <location>
        <begin position="34"/>
        <end position="47"/>
    </location>
</feature>
<reference evidence="4 5" key="1">
    <citation type="submission" date="2018-11" db="EMBL/GenBank/DDBJ databases">
        <title>Sequencing the genomes of 1000 actinobacteria strains.</title>
        <authorList>
            <person name="Klenk H.-P."/>
        </authorList>
    </citation>
    <scope>NUCLEOTIDE SEQUENCE [LARGE SCALE GENOMIC DNA]</scope>
    <source>
        <strain evidence="4 5">DSM 14418</strain>
    </source>
</reference>
<dbReference type="Gene3D" id="3.40.190.120">
    <property type="entry name" value="Osmoprotection protein (prox), domain 2"/>
    <property type="match status" value="2"/>
</dbReference>
<dbReference type="InterPro" id="IPR007210">
    <property type="entry name" value="ABC_Gly_betaine_transp_sub-bd"/>
</dbReference>
<dbReference type="GO" id="GO:0022857">
    <property type="term" value="F:transmembrane transporter activity"/>
    <property type="evidence" value="ECO:0007669"/>
    <property type="project" value="InterPro"/>
</dbReference>
<evidence type="ECO:0000259" key="3">
    <source>
        <dbReference type="Pfam" id="PF04069"/>
    </source>
</evidence>
<dbReference type="Proteomes" id="UP000280726">
    <property type="component" value="Unassembled WGS sequence"/>
</dbReference>
<dbReference type="AlphaFoldDB" id="A0A3N4ZLS0"/>
<feature type="domain" description="ABC-type glycine betaine transport system substrate-binding" evidence="3">
    <location>
        <begin position="143"/>
        <end position="340"/>
    </location>
</feature>
<dbReference type="EMBL" id="RKRA01000001">
    <property type="protein sequence ID" value="RPF26642.1"/>
    <property type="molecule type" value="Genomic_DNA"/>
</dbReference>
<feature type="region of interest" description="Disordered" evidence="1">
    <location>
        <begin position="27"/>
        <end position="47"/>
    </location>
</feature>
<dbReference type="RefSeq" id="WP_123915526.1">
    <property type="nucleotide sequence ID" value="NZ_RKRA01000001.1"/>
</dbReference>
<gene>
    <name evidence="4" type="ORF">EDD32_1090</name>
</gene>
<comment type="caution">
    <text evidence="4">The sequence shown here is derived from an EMBL/GenBank/DDBJ whole genome shotgun (WGS) entry which is preliminary data.</text>
</comment>
<dbReference type="SUPFAM" id="SSF53850">
    <property type="entry name" value="Periplasmic binding protein-like II"/>
    <property type="match status" value="2"/>
</dbReference>
<dbReference type="PROSITE" id="PS51257">
    <property type="entry name" value="PROKAR_LIPOPROTEIN"/>
    <property type="match status" value="1"/>
</dbReference>
<name>A0A3N4ZLS0_9MICO</name>
<evidence type="ECO:0000313" key="5">
    <source>
        <dbReference type="Proteomes" id="UP000280726"/>
    </source>
</evidence>
<organism evidence="4 5">
    <name type="scientific">Georgenia muralis</name>
    <dbReference type="NCBI Taxonomy" id="154117"/>
    <lineage>
        <taxon>Bacteria</taxon>
        <taxon>Bacillati</taxon>
        <taxon>Actinomycetota</taxon>
        <taxon>Actinomycetes</taxon>
        <taxon>Micrococcales</taxon>
        <taxon>Bogoriellaceae</taxon>
        <taxon>Georgenia</taxon>
    </lineage>
</organism>
<evidence type="ECO:0000256" key="2">
    <source>
        <dbReference type="SAM" id="SignalP"/>
    </source>
</evidence>
<keyword evidence="5" id="KW-1185">Reference proteome</keyword>